<dbReference type="GO" id="GO:0005829">
    <property type="term" value="C:cytosol"/>
    <property type="evidence" value="ECO:0007669"/>
    <property type="project" value="UniProtKB-ARBA"/>
</dbReference>
<dbReference type="GO" id="GO:0045900">
    <property type="term" value="P:negative regulation of translational elongation"/>
    <property type="evidence" value="ECO:0007669"/>
    <property type="project" value="InterPro"/>
</dbReference>
<comment type="caution">
    <text evidence="11">The sequence shown here is derived from an EMBL/GenBank/DDBJ whole genome shotgun (WGS) entry which is preliminary data.</text>
</comment>
<dbReference type="STRING" id="1890364.A0A2P6N7P7"/>
<dbReference type="InterPro" id="IPR039432">
    <property type="entry name" value="SRP9_dom"/>
</dbReference>
<evidence type="ECO:0000256" key="8">
    <source>
        <dbReference type="ARBA" id="ARBA00045462"/>
    </source>
</evidence>
<dbReference type="FunFam" id="3.30.720.10:FF:000001">
    <property type="entry name" value="Signal recognition particle 9 kDa protein"/>
    <property type="match status" value="1"/>
</dbReference>
<dbReference type="PIRSF" id="PIRSF017029">
    <property type="entry name" value="Signal_recog_particle_SRP9"/>
    <property type="match status" value="1"/>
</dbReference>
<dbReference type="AlphaFoldDB" id="A0A2P6N7P7"/>
<proteinExistence type="inferred from homology"/>
<comment type="subcellular location">
    <subcellularLocation>
        <location evidence="1 9">Cytoplasm</location>
    </subcellularLocation>
</comment>
<organism evidence="11 12">
    <name type="scientific">Planoprotostelium fungivorum</name>
    <dbReference type="NCBI Taxonomy" id="1890364"/>
    <lineage>
        <taxon>Eukaryota</taxon>
        <taxon>Amoebozoa</taxon>
        <taxon>Evosea</taxon>
        <taxon>Variosea</taxon>
        <taxon>Cavosteliida</taxon>
        <taxon>Cavosteliaceae</taxon>
        <taxon>Planoprotostelium</taxon>
    </lineage>
</organism>
<keyword evidence="4 9" id="KW-0963">Cytoplasm</keyword>
<dbReference type="PANTHER" id="PTHR12834:SF12">
    <property type="entry name" value="SIGNAL RECOGNITION PARTICLE 9 KDA PROTEIN"/>
    <property type="match status" value="1"/>
</dbReference>
<dbReference type="OrthoDB" id="360923at2759"/>
<dbReference type="FunCoup" id="A0A2P6N7P7">
    <property type="interactions" value="243"/>
</dbReference>
<evidence type="ECO:0000256" key="5">
    <source>
        <dbReference type="ARBA" id="ARBA00022884"/>
    </source>
</evidence>
<keyword evidence="6 9" id="KW-0733">Signal recognition particle</keyword>
<dbReference type="InParanoid" id="A0A2P6N7P7"/>
<feature type="domain" description="SRP9" evidence="10">
    <location>
        <begin position="5"/>
        <end position="65"/>
    </location>
</feature>
<dbReference type="GO" id="GO:0006614">
    <property type="term" value="P:SRP-dependent cotranslational protein targeting to membrane"/>
    <property type="evidence" value="ECO:0007669"/>
    <property type="project" value="InterPro"/>
</dbReference>
<evidence type="ECO:0000256" key="4">
    <source>
        <dbReference type="ARBA" id="ARBA00022490"/>
    </source>
</evidence>
<dbReference type="EMBL" id="MDYQ01000165">
    <property type="protein sequence ID" value="PRP79967.1"/>
    <property type="molecule type" value="Genomic_DNA"/>
</dbReference>
<comment type="function">
    <text evidence="8 9">Component of the signal recognition particle (SRP) complex, a ribonucleoprotein complex that mediates the cotranslational targeting of secretory and membrane proteins to the endoplasmic reticulum (ER). SRP9 together with SRP14 and the Alu portion of the SRP RNA, constitutes the elongation arrest domain of SRP. The complex of SRP9 and SRP14 is required for SRP RNA binding.</text>
</comment>
<evidence type="ECO:0000256" key="6">
    <source>
        <dbReference type="ARBA" id="ARBA00023135"/>
    </source>
</evidence>
<keyword evidence="7 9" id="KW-0687">Ribonucleoprotein</keyword>
<dbReference type="InterPro" id="IPR009018">
    <property type="entry name" value="Signal_recog_particle_SRP9/14"/>
</dbReference>
<gene>
    <name evidence="11" type="ORF">PROFUN_05943</name>
</gene>
<evidence type="ECO:0000256" key="1">
    <source>
        <dbReference type="ARBA" id="ARBA00004496"/>
    </source>
</evidence>
<sequence>MVYLTNWDEFFAASEKLYRERPDETRYSTKYRNIDGVLVIKVTDNRVALKYRTDQAKDLKKIDRMNDLFLSLMSQPKQ</sequence>
<dbReference type="SUPFAM" id="SSF54762">
    <property type="entry name" value="Signal recognition particle alu RNA binding heterodimer, SRP9/14"/>
    <property type="match status" value="1"/>
</dbReference>
<evidence type="ECO:0000313" key="11">
    <source>
        <dbReference type="EMBL" id="PRP79967.1"/>
    </source>
</evidence>
<name>A0A2P6N7P7_9EUKA</name>
<accession>A0A2P6N7P7</accession>
<keyword evidence="5 9" id="KW-0694">RNA-binding</keyword>
<dbReference type="PANTHER" id="PTHR12834">
    <property type="entry name" value="SIGNAL RECOGNITION PARTICLE 9 KDA PROTEIN"/>
    <property type="match status" value="1"/>
</dbReference>
<comment type="similarity">
    <text evidence="2 9">Belongs to the SRP9 family.</text>
</comment>
<keyword evidence="12" id="KW-1185">Reference proteome</keyword>
<dbReference type="GO" id="GO:0008312">
    <property type="term" value="F:7S RNA binding"/>
    <property type="evidence" value="ECO:0007669"/>
    <property type="project" value="InterPro"/>
</dbReference>
<evidence type="ECO:0000313" key="12">
    <source>
        <dbReference type="Proteomes" id="UP000241769"/>
    </source>
</evidence>
<evidence type="ECO:0000256" key="3">
    <source>
        <dbReference type="ARBA" id="ARBA00020414"/>
    </source>
</evidence>
<evidence type="ECO:0000259" key="10">
    <source>
        <dbReference type="Pfam" id="PF05486"/>
    </source>
</evidence>
<dbReference type="InterPro" id="IPR039914">
    <property type="entry name" value="SRP9-like"/>
</dbReference>
<protein>
    <recommendedName>
        <fullName evidence="3 9">Signal recognition particle 9 kDa protein</fullName>
        <shortName evidence="9">SRP9</shortName>
    </recommendedName>
</protein>
<reference evidence="11 12" key="1">
    <citation type="journal article" date="2018" name="Genome Biol. Evol.">
        <title>Multiple Roots of Fruiting Body Formation in Amoebozoa.</title>
        <authorList>
            <person name="Hillmann F."/>
            <person name="Forbes G."/>
            <person name="Novohradska S."/>
            <person name="Ferling I."/>
            <person name="Riege K."/>
            <person name="Groth M."/>
            <person name="Westermann M."/>
            <person name="Marz M."/>
            <person name="Spaller T."/>
            <person name="Winckler T."/>
            <person name="Schaap P."/>
            <person name="Glockner G."/>
        </authorList>
    </citation>
    <scope>NUCLEOTIDE SEQUENCE [LARGE SCALE GENOMIC DNA]</scope>
    <source>
        <strain evidence="11 12">Jena</strain>
    </source>
</reference>
<dbReference type="Proteomes" id="UP000241769">
    <property type="component" value="Unassembled WGS sequence"/>
</dbReference>
<evidence type="ECO:0000256" key="7">
    <source>
        <dbReference type="ARBA" id="ARBA00023274"/>
    </source>
</evidence>
<dbReference type="Pfam" id="PF05486">
    <property type="entry name" value="SRP9-21"/>
    <property type="match status" value="1"/>
</dbReference>
<dbReference type="InterPro" id="IPR008832">
    <property type="entry name" value="SRP9"/>
</dbReference>
<dbReference type="GO" id="GO:0005786">
    <property type="term" value="C:signal recognition particle, endoplasmic reticulum targeting"/>
    <property type="evidence" value="ECO:0007669"/>
    <property type="project" value="UniProtKB-KW"/>
</dbReference>
<evidence type="ECO:0000256" key="9">
    <source>
        <dbReference type="PIRNR" id="PIRNR017029"/>
    </source>
</evidence>
<dbReference type="Gene3D" id="3.30.720.10">
    <property type="entry name" value="Signal recognition particle alu RNA binding heterodimer, srp9/1"/>
    <property type="match status" value="1"/>
</dbReference>
<evidence type="ECO:0000256" key="2">
    <source>
        <dbReference type="ARBA" id="ARBA00009193"/>
    </source>
</evidence>